<evidence type="ECO:0000256" key="1">
    <source>
        <dbReference type="SAM" id="MobiDB-lite"/>
    </source>
</evidence>
<dbReference type="AlphaFoldDB" id="A0A151GJF6"/>
<comment type="caution">
    <text evidence="3">The sequence shown here is derived from an EMBL/GenBank/DDBJ whole genome shotgun (WGS) entry which is preliminary data.</text>
</comment>
<dbReference type="PANTHER" id="PTHR37848:SF1">
    <property type="entry name" value="SUN DOMAIN-CONTAINING PROTEIN"/>
    <property type="match status" value="1"/>
</dbReference>
<dbReference type="EMBL" id="LAYC01000002">
    <property type="protein sequence ID" value="KYK57219.1"/>
    <property type="molecule type" value="Genomic_DNA"/>
</dbReference>
<keyword evidence="2" id="KW-1133">Transmembrane helix</keyword>
<name>A0A151GJF6_DRECN</name>
<dbReference type="InParanoid" id="A0A151GJF6"/>
<gene>
    <name evidence="3" type="ORF">DCS_04226</name>
</gene>
<protein>
    <submittedName>
        <fullName evidence="3">Uncharacterized protein</fullName>
    </submittedName>
</protein>
<organism evidence="3 4">
    <name type="scientific">Drechmeria coniospora</name>
    <name type="common">Nematophagous fungus</name>
    <name type="synonym">Meria coniospora</name>
    <dbReference type="NCBI Taxonomy" id="98403"/>
    <lineage>
        <taxon>Eukaryota</taxon>
        <taxon>Fungi</taxon>
        <taxon>Dikarya</taxon>
        <taxon>Ascomycota</taxon>
        <taxon>Pezizomycotina</taxon>
        <taxon>Sordariomycetes</taxon>
        <taxon>Hypocreomycetidae</taxon>
        <taxon>Hypocreales</taxon>
        <taxon>Ophiocordycipitaceae</taxon>
        <taxon>Drechmeria</taxon>
    </lineage>
</organism>
<dbReference type="Proteomes" id="UP000076580">
    <property type="component" value="Chromosome 02"/>
</dbReference>
<keyword evidence="4" id="KW-1185">Reference proteome</keyword>
<accession>A0A151GJF6</accession>
<dbReference type="GeneID" id="63716869"/>
<sequence>MGDPDADTPSHAGESTAAISLYPTAAPPADGMRYMDDPTLALDGIDDDLPPLYTDHEEFVDGESSRGPVDPLMPRGGAELVRPFGQDADGTTTYYVDARLDSDPKFLLDHITRLAALPPRPFVRLRGTHRERRREQGKDRPASARVVDFDVRVELTHLLYTDIGRQQSWRSLVTASNFEKVRRGTVRAQRAPEEGVPGVEQWCHRFCASAAGLRCFTLERRVDGWDWDLLRRRLEALVRATNYRGRCEVTFPVANARVDVYNACLANRWRLTRWICFLFYASLLFLFTWPWLHFATKRWETVTAAWPMSRPTAVPGRRRYAAGVSEEAWYGMWAKAIQRAMLERRDAELDQRDLEASRGQPAGGDGALGDVLRAGVEAMGVVNRSFGWGGDQ</sequence>
<feature type="region of interest" description="Disordered" evidence="1">
    <location>
        <begin position="1"/>
        <end position="39"/>
    </location>
</feature>
<reference evidence="3 4" key="1">
    <citation type="journal article" date="2016" name="Sci. Rep.">
        <title>Insights into Adaptations to a Near-Obligate Nematode Endoparasitic Lifestyle from the Finished Genome of Drechmeria coniospora.</title>
        <authorList>
            <person name="Zhang L."/>
            <person name="Zhou Z."/>
            <person name="Guo Q."/>
            <person name="Fokkens L."/>
            <person name="Miskei M."/>
            <person name="Pocsi I."/>
            <person name="Zhang W."/>
            <person name="Chen M."/>
            <person name="Wang L."/>
            <person name="Sun Y."/>
            <person name="Donzelli B.G."/>
            <person name="Gibson D.M."/>
            <person name="Nelson D.R."/>
            <person name="Luo J.G."/>
            <person name="Rep M."/>
            <person name="Liu H."/>
            <person name="Yang S."/>
            <person name="Wang J."/>
            <person name="Krasnoff S.B."/>
            <person name="Xu Y."/>
            <person name="Molnar I."/>
            <person name="Lin M."/>
        </authorList>
    </citation>
    <scope>NUCLEOTIDE SEQUENCE [LARGE SCALE GENOMIC DNA]</scope>
    <source>
        <strain evidence="3 4">ARSEF 6962</strain>
    </source>
</reference>
<proteinExistence type="predicted"/>
<dbReference type="PANTHER" id="PTHR37848">
    <property type="entry name" value="EXPRESSED PROTEIN"/>
    <property type="match status" value="1"/>
</dbReference>
<keyword evidence="2" id="KW-0812">Transmembrane</keyword>
<dbReference type="RefSeq" id="XP_040656571.1">
    <property type="nucleotide sequence ID" value="XM_040801538.1"/>
</dbReference>
<evidence type="ECO:0000256" key="2">
    <source>
        <dbReference type="SAM" id="Phobius"/>
    </source>
</evidence>
<evidence type="ECO:0000313" key="4">
    <source>
        <dbReference type="Proteomes" id="UP000076580"/>
    </source>
</evidence>
<evidence type="ECO:0000313" key="3">
    <source>
        <dbReference type="EMBL" id="KYK57219.1"/>
    </source>
</evidence>
<feature type="transmembrane region" description="Helical" evidence="2">
    <location>
        <begin position="271"/>
        <end position="292"/>
    </location>
</feature>
<keyword evidence="2" id="KW-0472">Membrane</keyword>